<dbReference type="SUPFAM" id="SSF53597">
    <property type="entry name" value="Dihydrofolate reductase-like"/>
    <property type="match status" value="1"/>
</dbReference>
<dbReference type="AlphaFoldDB" id="A0AAJ1X529"/>
<proteinExistence type="predicted"/>
<dbReference type="InterPro" id="IPR050765">
    <property type="entry name" value="Riboflavin_Biosynth_HTPR"/>
</dbReference>
<dbReference type="Proteomes" id="UP001227162">
    <property type="component" value="Unassembled WGS sequence"/>
</dbReference>
<name>A0AAJ1X529_9RHOB</name>
<dbReference type="InterPro" id="IPR024072">
    <property type="entry name" value="DHFR-like_dom_sf"/>
</dbReference>
<accession>A0AAJ1X529</accession>
<dbReference type="RefSeq" id="WP_317625746.1">
    <property type="nucleotide sequence ID" value="NZ_JANFFA010000002.1"/>
</dbReference>
<dbReference type="Gene3D" id="3.40.430.10">
    <property type="entry name" value="Dihydrofolate Reductase, subunit A"/>
    <property type="match status" value="1"/>
</dbReference>
<feature type="domain" description="Bacterial bifunctional deaminase-reductase C-terminal" evidence="1">
    <location>
        <begin position="6"/>
        <end position="169"/>
    </location>
</feature>
<dbReference type="PANTHER" id="PTHR38011:SF11">
    <property type="entry name" value="2,5-DIAMINO-6-RIBOSYLAMINO-4(3H)-PYRIMIDINONE 5'-PHOSPHATE REDUCTASE"/>
    <property type="match status" value="1"/>
</dbReference>
<dbReference type="PANTHER" id="PTHR38011">
    <property type="entry name" value="DIHYDROFOLATE REDUCTASE FAMILY PROTEIN (AFU_ORTHOLOGUE AFUA_8G06820)"/>
    <property type="match status" value="1"/>
</dbReference>
<protein>
    <submittedName>
        <fullName evidence="2">Dihydrofolate reductase family protein</fullName>
    </submittedName>
</protein>
<dbReference type="InterPro" id="IPR002734">
    <property type="entry name" value="RibDG_C"/>
</dbReference>
<dbReference type="EMBL" id="JANFFA010000002">
    <property type="protein sequence ID" value="MDQ2094131.1"/>
    <property type="molecule type" value="Genomic_DNA"/>
</dbReference>
<dbReference type="Pfam" id="PF01872">
    <property type="entry name" value="RibD_C"/>
    <property type="match status" value="1"/>
</dbReference>
<sequence length="177" mass="19764">MTTGHVFMAQSLDGFIARRDHGLDWLASRTDPDEDHGYDDFIADMDGVVMGRATFLTVSKFETWPYSKPVIVLSDSMTDADIPAHLSGKARLAQLGPRQLMEQLDQAGWKRAYVDGGRTVQSFLRAGLIRDITLTILPLLLGEGRSLFGELEQEIDLDLREAKGFPSGLVQLHYRVK</sequence>
<comment type="caution">
    <text evidence="2">The sequence shown here is derived from an EMBL/GenBank/DDBJ whole genome shotgun (WGS) entry which is preliminary data.</text>
</comment>
<evidence type="ECO:0000313" key="3">
    <source>
        <dbReference type="Proteomes" id="UP001227162"/>
    </source>
</evidence>
<dbReference type="GO" id="GO:0009231">
    <property type="term" value="P:riboflavin biosynthetic process"/>
    <property type="evidence" value="ECO:0007669"/>
    <property type="project" value="InterPro"/>
</dbReference>
<evidence type="ECO:0000259" key="1">
    <source>
        <dbReference type="Pfam" id="PF01872"/>
    </source>
</evidence>
<gene>
    <name evidence="2" type="ORF">NOI20_08420</name>
</gene>
<dbReference type="GO" id="GO:0008703">
    <property type="term" value="F:5-amino-6-(5-phosphoribosylamino)uracil reductase activity"/>
    <property type="evidence" value="ECO:0007669"/>
    <property type="project" value="InterPro"/>
</dbReference>
<keyword evidence="3" id="KW-1185">Reference proteome</keyword>
<organism evidence="2 3">
    <name type="scientific">Rhodalgimonas zhirmunskyi</name>
    <dbReference type="NCBI Taxonomy" id="2964767"/>
    <lineage>
        <taxon>Bacteria</taxon>
        <taxon>Pseudomonadati</taxon>
        <taxon>Pseudomonadota</taxon>
        <taxon>Alphaproteobacteria</taxon>
        <taxon>Rhodobacterales</taxon>
        <taxon>Roseobacteraceae</taxon>
        <taxon>Rhodalgimonas</taxon>
    </lineage>
</organism>
<evidence type="ECO:0000313" key="2">
    <source>
        <dbReference type="EMBL" id="MDQ2094131.1"/>
    </source>
</evidence>
<reference evidence="2" key="1">
    <citation type="submission" date="2022-07" db="EMBL/GenBank/DDBJ databases">
        <authorList>
            <person name="Otstavnykh N."/>
            <person name="Isaeva M."/>
            <person name="Bystritskaya E."/>
        </authorList>
    </citation>
    <scope>NUCLEOTIDE SEQUENCE</scope>
    <source>
        <strain evidence="2">10Alg 79</strain>
    </source>
</reference>
<reference evidence="2" key="2">
    <citation type="submission" date="2023-04" db="EMBL/GenBank/DDBJ databases">
        <title>'Rhodoalgimonas zhirmunskyi' gen. nov., isolated from a red alga.</title>
        <authorList>
            <person name="Nedashkovskaya O.I."/>
            <person name="Otstavnykh N.Y."/>
            <person name="Bystritskaya E.P."/>
            <person name="Balabanova L.A."/>
            <person name="Isaeva M.P."/>
        </authorList>
    </citation>
    <scope>NUCLEOTIDE SEQUENCE</scope>
    <source>
        <strain evidence="2">10Alg 79</strain>
    </source>
</reference>